<keyword evidence="2 3" id="KW-0186">Copper</keyword>
<dbReference type="VEuPathDB" id="VectorBase:LDEU008035"/>
<dbReference type="GO" id="GO:0046872">
    <property type="term" value="F:metal ion binding"/>
    <property type="evidence" value="ECO:0007669"/>
    <property type="project" value="UniProtKB-KW"/>
</dbReference>
<dbReference type="OrthoDB" id="270009at2759"/>
<feature type="disulfide bond" description="Redox-active" evidence="4">
    <location>
        <begin position="39"/>
        <end position="43"/>
    </location>
</feature>
<comment type="similarity">
    <text evidence="1">Belongs to the SCO1/2 family.</text>
</comment>
<protein>
    <submittedName>
        <fullName evidence="6">Protein SCO1-like isoform X1</fullName>
    </submittedName>
</protein>
<proteinExistence type="inferred from homology"/>
<evidence type="ECO:0000259" key="5">
    <source>
        <dbReference type="PROSITE" id="PS51352"/>
    </source>
</evidence>
<feature type="domain" description="Thioredoxin" evidence="5">
    <location>
        <begin position="1"/>
        <end position="163"/>
    </location>
</feature>
<keyword evidence="7" id="KW-1185">Reference proteome</keyword>
<dbReference type="GO" id="GO:0033617">
    <property type="term" value="P:mitochondrial respiratory chain complex IV assembly"/>
    <property type="evidence" value="ECO:0007669"/>
    <property type="project" value="TreeGrafter"/>
</dbReference>
<dbReference type="FunFam" id="3.40.30.10:FF:000013">
    <property type="entry name" value="Blast:Protein SCO1 homolog, mitochondrial"/>
    <property type="match status" value="1"/>
</dbReference>
<dbReference type="Gene3D" id="3.40.30.10">
    <property type="entry name" value="Glutaredoxin"/>
    <property type="match status" value="1"/>
</dbReference>
<dbReference type="EMBL" id="NCKV01005537">
    <property type="protein sequence ID" value="RWS24005.1"/>
    <property type="molecule type" value="Genomic_DNA"/>
</dbReference>
<dbReference type="PANTHER" id="PTHR12151:SF5">
    <property type="entry name" value="AT19154P"/>
    <property type="match status" value="1"/>
</dbReference>
<dbReference type="PANTHER" id="PTHR12151">
    <property type="entry name" value="ELECTRON TRANSPORT PROTIN SCO1/SENC FAMILY MEMBER"/>
    <property type="match status" value="1"/>
</dbReference>
<organism evidence="6 7">
    <name type="scientific">Leptotrombidium deliense</name>
    <dbReference type="NCBI Taxonomy" id="299467"/>
    <lineage>
        <taxon>Eukaryota</taxon>
        <taxon>Metazoa</taxon>
        <taxon>Ecdysozoa</taxon>
        <taxon>Arthropoda</taxon>
        <taxon>Chelicerata</taxon>
        <taxon>Arachnida</taxon>
        <taxon>Acari</taxon>
        <taxon>Acariformes</taxon>
        <taxon>Trombidiformes</taxon>
        <taxon>Prostigmata</taxon>
        <taxon>Anystina</taxon>
        <taxon>Parasitengona</taxon>
        <taxon>Trombiculoidea</taxon>
        <taxon>Trombiculidae</taxon>
        <taxon>Leptotrombidium</taxon>
    </lineage>
</organism>
<dbReference type="GO" id="GO:0005739">
    <property type="term" value="C:mitochondrion"/>
    <property type="evidence" value="ECO:0007669"/>
    <property type="project" value="GOC"/>
</dbReference>
<evidence type="ECO:0000313" key="7">
    <source>
        <dbReference type="Proteomes" id="UP000288716"/>
    </source>
</evidence>
<dbReference type="InterPro" id="IPR003782">
    <property type="entry name" value="SCO1/SenC"/>
</dbReference>
<feature type="binding site" evidence="3">
    <location>
        <position position="43"/>
    </location>
    <ligand>
        <name>Cu cation</name>
        <dbReference type="ChEBI" id="CHEBI:23378"/>
    </ligand>
</feature>
<dbReference type="InterPro" id="IPR036249">
    <property type="entry name" value="Thioredoxin-like_sf"/>
</dbReference>
<dbReference type="Proteomes" id="UP000288716">
    <property type="component" value="Unassembled WGS sequence"/>
</dbReference>
<evidence type="ECO:0000256" key="3">
    <source>
        <dbReference type="PIRSR" id="PIRSR603782-1"/>
    </source>
</evidence>
<keyword evidence="4" id="KW-1015">Disulfide bond</keyword>
<dbReference type="CDD" id="cd02968">
    <property type="entry name" value="SCO"/>
    <property type="match status" value="1"/>
</dbReference>
<dbReference type="PROSITE" id="PS51352">
    <property type="entry name" value="THIOREDOXIN_2"/>
    <property type="match status" value="1"/>
</dbReference>
<comment type="caution">
    <text evidence="6">The sequence shown here is derived from an EMBL/GenBank/DDBJ whole genome shotgun (WGS) entry which is preliminary data.</text>
</comment>
<feature type="binding site" evidence="3">
    <location>
        <position position="39"/>
    </location>
    <ligand>
        <name>Cu cation</name>
        <dbReference type="ChEBI" id="CHEBI:23378"/>
    </ligand>
</feature>
<dbReference type="InterPro" id="IPR013766">
    <property type="entry name" value="Thioredoxin_domain"/>
</dbReference>
<evidence type="ECO:0000256" key="1">
    <source>
        <dbReference type="ARBA" id="ARBA00010996"/>
    </source>
</evidence>
<evidence type="ECO:0000256" key="2">
    <source>
        <dbReference type="ARBA" id="ARBA00023008"/>
    </source>
</evidence>
<dbReference type="Pfam" id="PF02630">
    <property type="entry name" value="SCO1-SenC"/>
    <property type="match status" value="1"/>
</dbReference>
<evidence type="ECO:0000313" key="6">
    <source>
        <dbReference type="EMBL" id="RWS24005.1"/>
    </source>
</evidence>
<accession>A0A443S9C6</accession>
<name>A0A443S9C6_9ACAR</name>
<reference evidence="6 7" key="1">
    <citation type="journal article" date="2018" name="Gigascience">
        <title>Genomes of trombidid mites reveal novel predicted allergens and laterally-transferred genes associated with secondary metabolism.</title>
        <authorList>
            <person name="Dong X."/>
            <person name="Chaisiri K."/>
            <person name="Xia D."/>
            <person name="Armstrong S.D."/>
            <person name="Fang Y."/>
            <person name="Donnelly M.J."/>
            <person name="Kadowaki T."/>
            <person name="McGarry J.W."/>
            <person name="Darby A.C."/>
            <person name="Makepeace B.L."/>
        </authorList>
    </citation>
    <scope>NUCLEOTIDE SEQUENCE [LARGE SCALE GENOMIC DNA]</scope>
    <source>
        <strain evidence="6">UoL-UT</strain>
    </source>
</reference>
<keyword evidence="3" id="KW-0479">Metal-binding</keyword>
<feature type="binding site" evidence="3">
    <location>
        <position position="128"/>
    </location>
    <ligand>
        <name>Cu cation</name>
        <dbReference type="ChEBI" id="CHEBI:23378"/>
    </ligand>
</feature>
<gene>
    <name evidence="6" type="ORF">B4U80_09276</name>
</gene>
<dbReference type="AlphaFoldDB" id="A0A443S9C6"/>
<sequence length="179" mass="20447">MAKSGIGGQFELVDGNSKKVSSQELLGKWLLIYFGFTHCPDICPDEMQKMVDTVNLLEKDGIDVIPVFISVDPDRDTPQVVKKYASEFSSKIIALTGNKEQVQQAAKAFRVYHSLGPKDKFEDYIVDHTIITYLINPKGNFVDYYGNRKNAQQMRNSILSHMKNYEILEKKSWLDAMFK</sequence>
<dbReference type="SUPFAM" id="SSF52833">
    <property type="entry name" value="Thioredoxin-like"/>
    <property type="match status" value="1"/>
</dbReference>
<evidence type="ECO:0000256" key="4">
    <source>
        <dbReference type="PIRSR" id="PIRSR603782-2"/>
    </source>
</evidence>
<dbReference type="STRING" id="299467.A0A443S9C6"/>